<gene>
    <name evidence="2" type="primary">dnaC</name>
    <name evidence="2" type="ORF">PIGHUM_04461</name>
</gene>
<keyword evidence="3" id="KW-1185">Reference proteome</keyword>
<sequence length="259" mass="29384">MKALTDLLPGSTPQTQVAMCDEHGEYESRHVFGRVWTKCPVCEANDKEERRREEEARDRAKRVMAWQNKIGGAGIPERFLDRRLGTFIAKNDDQRRALAFAQDYADTFDEVLASGRCALFIGRPGTGKTHLAVGVGMQIMESGYTALFQTVMRAIRRVKDTWRRDSTESETAAIAALVFPDLLILDEVGVQFASDAERLILFDILNERYEKRKPTLFLSNLTTDEVKSCLGERVFDRLREDGGEFVAFGWESHRGKEVV</sequence>
<accession>A0A3P4B8H7</accession>
<dbReference type="Proteomes" id="UP000277294">
    <property type="component" value="Unassembled WGS sequence"/>
</dbReference>
<dbReference type="Gene3D" id="3.40.50.300">
    <property type="entry name" value="P-loop containing nucleotide triphosphate hydrolases"/>
    <property type="match status" value="1"/>
</dbReference>
<dbReference type="PANTHER" id="PTHR30050">
    <property type="entry name" value="CHROMOSOMAL REPLICATION INITIATOR PROTEIN DNAA"/>
    <property type="match status" value="1"/>
</dbReference>
<evidence type="ECO:0000313" key="3">
    <source>
        <dbReference type="Proteomes" id="UP000277294"/>
    </source>
</evidence>
<dbReference type="InterPro" id="IPR002611">
    <property type="entry name" value="IstB_ATP-bd"/>
</dbReference>
<evidence type="ECO:0000259" key="1">
    <source>
        <dbReference type="Pfam" id="PF01695"/>
    </source>
</evidence>
<dbReference type="GO" id="GO:0005524">
    <property type="term" value="F:ATP binding"/>
    <property type="evidence" value="ECO:0007669"/>
    <property type="project" value="InterPro"/>
</dbReference>
<dbReference type="SUPFAM" id="SSF52540">
    <property type="entry name" value="P-loop containing nucleoside triphosphate hydrolases"/>
    <property type="match status" value="1"/>
</dbReference>
<dbReference type="AlphaFoldDB" id="A0A3P4B8H7"/>
<protein>
    <submittedName>
        <fullName evidence="2">DNA replication protein DnaC</fullName>
    </submittedName>
</protein>
<dbReference type="RefSeq" id="WP_124081931.1">
    <property type="nucleotide sequence ID" value="NZ_UWPJ01000039.1"/>
</dbReference>
<reference evidence="2 3" key="1">
    <citation type="submission" date="2018-10" db="EMBL/GenBank/DDBJ databases">
        <authorList>
            <person name="Criscuolo A."/>
        </authorList>
    </citation>
    <scope>NUCLEOTIDE SEQUENCE [LARGE SCALE GENOMIC DNA]</scope>
    <source>
        <strain evidence="2">DnA1</strain>
    </source>
</reference>
<name>A0A3P4B8H7_9BURK</name>
<dbReference type="InterPro" id="IPR027417">
    <property type="entry name" value="P-loop_NTPase"/>
</dbReference>
<proteinExistence type="predicted"/>
<dbReference type="EMBL" id="UWPJ01000039">
    <property type="protein sequence ID" value="VCU72362.1"/>
    <property type="molecule type" value="Genomic_DNA"/>
</dbReference>
<feature type="domain" description="IstB-like ATP-binding" evidence="1">
    <location>
        <begin position="119"/>
        <end position="234"/>
    </location>
</feature>
<organism evidence="2 3">
    <name type="scientific">Pigmentiphaga humi</name>
    <dbReference type="NCBI Taxonomy" id="2478468"/>
    <lineage>
        <taxon>Bacteria</taxon>
        <taxon>Pseudomonadati</taxon>
        <taxon>Pseudomonadota</taxon>
        <taxon>Betaproteobacteria</taxon>
        <taxon>Burkholderiales</taxon>
        <taxon>Alcaligenaceae</taxon>
        <taxon>Pigmentiphaga</taxon>
    </lineage>
</organism>
<dbReference type="CDD" id="cd00009">
    <property type="entry name" value="AAA"/>
    <property type="match status" value="1"/>
</dbReference>
<evidence type="ECO:0000313" key="2">
    <source>
        <dbReference type="EMBL" id="VCU72362.1"/>
    </source>
</evidence>
<dbReference type="PANTHER" id="PTHR30050:SF4">
    <property type="entry name" value="ATP-BINDING PROTEIN RV3427C IN INSERTION SEQUENCE-RELATED"/>
    <property type="match status" value="1"/>
</dbReference>
<dbReference type="Pfam" id="PF01695">
    <property type="entry name" value="IstB_IS21"/>
    <property type="match status" value="1"/>
</dbReference>
<dbReference type="GO" id="GO:0006260">
    <property type="term" value="P:DNA replication"/>
    <property type="evidence" value="ECO:0007669"/>
    <property type="project" value="TreeGrafter"/>
</dbReference>
<dbReference type="OrthoDB" id="9773429at2"/>